<organism evidence="2 3">
    <name type="scientific">Oesophagostomum dentatum</name>
    <name type="common">Nodular worm</name>
    <dbReference type="NCBI Taxonomy" id="61180"/>
    <lineage>
        <taxon>Eukaryota</taxon>
        <taxon>Metazoa</taxon>
        <taxon>Ecdysozoa</taxon>
        <taxon>Nematoda</taxon>
        <taxon>Chromadorea</taxon>
        <taxon>Rhabditida</taxon>
        <taxon>Rhabditina</taxon>
        <taxon>Rhabditomorpha</taxon>
        <taxon>Strongyloidea</taxon>
        <taxon>Strongylidae</taxon>
        <taxon>Oesophagostomum</taxon>
    </lineage>
</organism>
<keyword evidence="1" id="KW-0812">Transmembrane</keyword>
<keyword evidence="1" id="KW-0472">Membrane</keyword>
<proteinExistence type="predicted"/>
<feature type="transmembrane region" description="Helical" evidence="1">
    <location>
        <begin position="106"/>
        <end position="126"/>
    </location>
</feature>
<dbReference type="AlphaFoldDB" id="A0A0B1TMM6"/>
<dbReference type="InterPro" id="IPR009545">
    <property type="entry name" value="Claudin-like"/>
</dbReference>
<feature type="transmembrane region" description="Helical" evidence="1">
    <location>
        <begin position="68"/>
        <end position="94"/>
    </location>
</feature>
<evidence type="ECO:0000313" key="2">
    <source>
        <dbReference type="EMBL" id="KHJ98514.1"/>
    </source>
</evidence>
<keyword evidence="3" id="KW-1185">Reference proteome</keyword>
<dbReference type="OrthoDB" id="5857545at2759"/>
<protein>
    <submittedName>
        <fullName evidence="2">Uncharacterized protein</fullName>
    </submittedName>
</protein>
<reference evidence="2 3" key="1">
    <citation type="submission" date="2014-03" db="EMBL/GenBank/DDBJ databases">
        <title>Draft genome of the hookworm Oesophagostomum dentatum.</title>
        <authorList>
            <person name="Mitreva M."/>
        </authorList>
    </citation>
    <scope>NUCLEOTIDE SEQUENCE [LARGE SCALE GENOMIC DNA]</scope>
    <source>
        <strain evidence="2 3">OD-Hann</strain>
    </source>
</reference>
<evidence type="ECO:0000313" key="3">
    <source>
        <dbReference type="Proteomes" id="UP000053660"/>
    </source>
</evidence>
<dbReference type="EMBL" id="KN549302">
    <property type="protein sequence ID" value="KHJ98514.1"/>
    <property type="molecule type" value="Genomic_DNA"/>
</dbReference>
<dbReference type="Proteomes" id="UP000053660">
    <property type="component" value="Unassembled WGS sequence"/>
</dbReference>
<gene>
    <name evidence="2" type="ORF">OESDEN_01488</name>
</gene>
<dbReference type="Pfam" id="PF06653">
    <property type="entry name" value="Claudin_3"/>
    <property type="match status" value="1"/>
</dbReference>
<sequence>MKFLISAGVSAVITYIFINVSLFTQEWVTVSASRLGITVKKSAGLFPWGCVSENACGIFWDYADGWNIALFFSMLFAWIVQFFALVTAIAALLVKRHRLHLTRSFVSIQVVVTVLLLFTLICYGATYKRNTGSLDTFGIDISLGASYWLCLVSVIFSIVTMGLGGTALRTAHHFDYR</sequence>
<accession>A0A0B1TMM6</accession>
<evidence type="ECO:0000256" key="1">
    <source>
        <dbReference type="SAM" id="Phobius"/>
    </source>
</evidence>
<keyword evidence="1" id="KW-1133">Transmembrane helix</keyword>
<feature type="transmembrane region" description="Helical" evidence="1">
    <location>
        <begin position="146"/>
        <end position="168"/>
    </location>
</feature>
<name>A0A0B1TMM6_OESDE</name>